<comment type="cofactor">
    <cofactor evidence="3">
        <name>Mg(2+)</name>
        <dbReference type="ChEBI" id="CHEBI:18420"/>
    </cofactor>
</comment>
<evidence type="ECO:0000256" key="4">
    <source>
        <dbReference type="ARBA" id="ARBA00001958"/>
    </source>
</evidence>
<keyword evidence="15" id="KW-0520">NAD</keyword>
<evidence type="ECO:0000256" key="2">
    <source>
        <dbReference type="ARBA" id="ARBA00001936"/>
    </source>
</evidence>
<sequence length="380" mass="40846">MTILKDGDAETTPSADTKAAKGAVKTYRIASIPADGIGPEVIAAGLQALEALARRDGGFTFDVTEFDWGSERYKKTGALMPANGRDEIKDFDAIFFGAVGAPDVPDHVTLWGLRLPICQGFDQYANVRPTKILPGITSPLAGVGPGDLDWVIVRENSEGEYSGNGGRTHQGMPEEVGTEVSIFTRTGVTRIMRYAFELARSRPRKLLTVVTKSNAQRFGMVMWDEIAAEVAKDFPDVTWDKMLVDAMTVRMVKDPKSLDTIVATNLHADILSDLAGALAGSLGVAPTGNIDPERRYPSMFEPIHGSAFDITGKGIANPVATFWTASQMLDHLGESNASERLMRAVEKVCADGILTPDVGGKATTQEVTEAVCEAIRGENI</sequence>
<evidence type="ECO:0000256" key="19">
    <source>
        <dbReference type="ARBA" id="ARBA00048855"/>
    </source>
</evidence>
<dbReference type="PANTHER" id="PTHR43275:SF1">
    <property type="entry name" value="D-MALATE DEHYDROGENASE [DECARBOXYLATING]"/>
    <property type="match status" value="1"/>
</dbReference>
<proteinExistence type="inferred from homology"/>
<name>A0A1I6AP18_9RHOB</name>
<evidence type="ECO:0000256" key="12">
    <source>
        <dbReference type="ARBA" id="ARBA00013144"/>
    </source>
</evidence>
<comment type="cofactor">
    <cofactor evidence="2">
        <name>Mn(2+)</name>
        <dbReference type="ChEBI" id="CHEBI:29035"/>
    </cofactor>
</comment>
<dbReference type="InterPro" id="IPR019818">
    <property type="entry name" value="IsoCit/isopropylmalate_DH_CS"/>
</dbReference>
<keyword evidence="24" id="KW-1185">Reference proteome</keyword>
<dbReference type="PROSITE" id="PS00470">
    <property type="entry name" value="IDH_IMDH"/>
    <property type="match status" value="1"/>
</dbReference>
<dbReference type="PANTHER" id="PTHR43275">
    <property type="entry name" value="D-MALATE DEHYDROGENASE [DECARBOXYLATING]"/>
    <property type="match status" value="1"/>
</dbReference>
<comment type="function">
    <text evidence="5">Has multiple catalytic activities. Apart from catalyzing the oxidation of (+)-tartrate to oxaloglycolate, also converts meso-tartrate to D-glycerate and catalyzes the oxidative decarboxylation of D-malate to pyruvate.</text>
</comment>
<comment type="catalytic activity">
    <reaction evidence="21">
        <text>tartrate + NAD(+) = 2-hydroxy-3-oxosuccinate + NADH + H(+)</text>
        <dbReference type="Rhea" id="RHEA:18853"/>
        <dbReference type="ChEBI" id="CHEBI:15378"/>
        <dbReference type="ChEBI" id="CHEBI:30929"/>
        <dbReference type="ChEBI" id="CHEBI:57540"/>
        <dbReference type="ChEBI" id="CHEBI:57945"/>
        <dbReference type="ChEBI" id="CHEBI:58265"/>
        <dbReference type="EC" id="1.1.1.93"/>
    </reaction>
</comment>
<comment type="cofactor">
    <cofactor evidence="4">
        <name>K(+)</name>
        <dbReference type="ChEBI" id="CHEBI:29103"/>
    </cofactor>
</comment>
<evidence type="ECO:0000313" key="24">
    <source>
        <dbReference type="Proteomes" id="UP000243106"/>
    </source>
</evidence>
<keyword evidence="14" id="KW-0560">Oxidoreductase</keyword>
<comment type="catalytic activity">
    <reaction evidence="20">
        <text>(R)-malate + NAD(+) = pyruvate + CO2 + NADH</text>
        <dbReference type="Rhea" id="RHEA:18365"/>
        <dbReference type="ChEBI" id="CHEBI:15361"/>
        <dbReference type="ChEBI" id="CHEBI:15588"/>
        <dbReference type="ChEBI" id="CHEBI:16526"/>
        <dbReference type="ChEBI" id="CHEBI:57540"/>
        <dbReference type="ChEBI" id="CHEBI:57945"/>
        <dbReference type="EC" id="1.1.1.83"/>
    </reaction>
</comment>
<dbReference type="InterPro" id="IPR050501">
    <property type="entry name" value="ICDH/IPMDH"/>
</dbReference>
<evidence type="ECO:0000256" key="8">
    <source>
        <dbReference type="ARBA" id="ARBA00005110"/>
    </source>
</evidence>
<dbReference type="Gene3D" id="3.40.718.10">
    <property type="entry name" value="Isopropylmalate Dehydrogenase"/>
    <property type="match status" value="1"/>
</dbReference>
<dbReference type="GO" id="GO:0051287">
    <property type="term" value="F:NAD binding"/>
    <property type="evidence" value="ECO:0007669"/>
    <property type="project" value="InterPro"/>
</dbReference>
<evidence type="ECO:0000256" key="10">
    <source>
        <dbReference type="ARBA" id="ARBA00012223"/>
    </source>
</evidence>
<evidence type="ECO:0000256" key="9">
    <source>
        <dbReference type="ARBA" id="ARBA00007769"/>
    </source>
</evidence>
<dbReference type="EC" id="1.1.1.83" evidence="11"/>
<evidence type="ECO:0000256" key="5">
    <source>
        <dbReference type="ARBA" id="ARBA00004033"/>
    </source>
</evidence>
<dbReference type="EMBL" id="FOXV01000029">
    <property type="protein sequence ID" value="SFQ70386.1"/>
    <property type="molecule type" value="Genomic_DNA"/>
</dbReference>
<dbReference type="InterPro" id="IPR011829">
    <property type="entry name" value="TTC_DH"/>
</dbReference>
<dbReference type="Proteomes" id="UP000243106">
    <property type="component" value="Unassembled WGS sequence"/>
</dbReference>
<comment type="similarity">
    <text evidence="9">Belongs to the isocitrate and isopropylmalate dehydrogenases family.</text>
</comment>
<dbReference type="GO" id="GO:0009027">
    <property type="term" value="F:tartrate dehydrogenase activity"/>
    <property type="evidence" value="ECO:0007669"/>
    <property type="project" value="UniProtKB-EC"/>
</dbReference>
<feature type="domain" description="Isopropylmalate dehydrogenase-like" evidence="22">
    <location>
        <begin position="28"/>
        <end position="371"/>
    </location>
</feature>
<evidence type="ECO:0000256" key="11">
    <source>
        <dbReference type="ARBA" id="ARBA00013126"/>
    </source>
</evidence>
<comment type="catalytic activity">
    <reaction evidence="18">
        <text>(2R,3R)-tartrate + NAD(+) = 2-hydroxy-3-oxosuccinate + NADH + H(+)</text>
        <dbReference type="Rhea" id="RHEA:15209"/>
        <dbReference type="ChEBI" id="CHEBI:15378"/>
        <dbReference type="ChEBI" id="CHEBI:30924"/>
        <dbReference type="ChEBI" id="CHEBI:57540"/>
        <dbReference type="ChEBI" id="CHEBI:57945"/>
        <dbReference type="ChEBI" id="CHEBI:58265"/>
        <dbReference type="EC" id="1.1.1.93"/>
    </reaction>
</comment>
<evidence type="ECO:0000256" key="6">
    <source>
        <dbReference type="ARBA" id="ARBA00004803"/>
    </source>
</evidence>
<reference evidence="24" key="1">
    <citation type="submission" date="2016-10" db="EMBL/GenBank/DDBJ databases">
        <authorList>
            <person name="Varghese N."/>
            <person name="Submissions S."/>
        </authorList>
    </citation>
    <scope>NUCLEOTIDE SEQUENCE [LARGE SCALE GENOMIC DNA]</scope>
    <source>
        <strain evidence="24">JCM 10271</strain>
    </source>
</reference>
<dbReference type="SUPFAM" id="SSF53659">
    <property type="entry name" value="Isocitrate/Isopropylmalate dehydrogenase-like"/>
    <property type="match status" value="1"/>
</dbReference>
<evidence type="ECO:0000256" key="18">
    <source>
        <dbReference type="ARBA" id="ARBA00048069"/>
    </source>
</evidence>
<evidence type="ECO:0000256" key="3">
    <source>
        <dbReference type="ARBA" id="ARBA00001946"/>
    </source>
</evidence>
<evidence type="ECO:0000256" key="20">
    <source>
        <dbReference type="ARBA" id="ARBA00049301"/>
    </source>
</evidence>
<evidence type="ECO:0000256" key="1">
    <source>
        <dbReference type="ARBA" id="ARBA00001421"/>
    </source>
</evidence>
<dbReference type="GO" id="GO:0050319">
    <property type="term" value="F:tartrate decarboxylase activity"/>
    <property type="evidence" value="ECO:0007669"/>
    <property type="project" value="UniProtKB-EC"/>
</dbReference>
<keyword evidence="13" id="KW-0479">Metal-binding</keyword>
<gene>
    <name evidence="23" type="ORF">SAMN05421853_1294</name>
</gene>
<evidence type="ECO:0000256" key="14">
    <source>
        <dbReference type="ARBA" id="ARBA00023002"/>
    </source>
</evidence>
<dbReference type="AlphaFoldDB" id="A0A1I6AP18"/>
<dbReference type="Pfam" id="PF00180">
    <property type="entry name" value="Iso_dh"/>
    <property type="match status" value="1"/>
</dbReference>
<dbReference type="STRING" id="93684.SAMN05421853_1294"/>
<evidence type="ECO:0000256" key="7">
    <source>
        <dbReference type="ARBA" id="ARBA00004981"/>
    </source>
</evidence>
<dbReference type="EC" id="1.1.1.93" evidence="12"/>
<evidence type="ECO:0000313" key="23">
    <source>
        <dbReference type="EMBL" id="SFQ70386.1"/>
    </source>
</evidence>
<evidence type="ECO:0000256" key="17">
    <source>
        <dbReference type="ARBA" id="ARBA00030902"/>
    </source>
</evidence>
<evidence type="ECO:0000256" key="16">
    <source>
        <dbReference type="ARBA" id="ARBA00023211"/>
    </source>
</evidence>
<comment type="catalytic activity">
    <reaction evidence="1">
        <text>(2R,3R)-tartrate + H(+) = (R)-glycerate + CO2</text>
        <dbReference type="Rhea" id="RHEA:13317"/>
        <dbReference type="ChEBI" id="CHEBI:15378"/>
        <dbReference type="ChEBI" id="CHEBI:16526"/>
        <dbReference type="ChEBI" id="CHEBI:16659"/>
        <dbReference type="ChEBI" id="CHEBI:30924"/>
        <dbReference type="EC" id="4.1.1.73"/>
    </reaction>
</comment>
<keyword evidence="16" id="KW-0464">Manganese</keyword>
<dbReference type="EC" id="4.1.1.73" evidence="10"/>
<protein>
    <recommendedName>
        <fullName evidence="17">D-malate dehydrogenase [decarboxylating]</fullName>
        <ecNumber evidence="11">1.1.1.83</ecNumber>
        <ecNumber evidence="12">1.1.1.93</ecNumber>
        <ecNumber evidence="10">4.1.1.73</ecNumber>
    </recommendedName>
</protein>
<evidence type="ECO:0000259" key="22">
    <source>
        <dbReference type="SMART" id="SM01329"/>
    </source>
</evidence>
<comment type="pathway">
    <text evidence="6">Carbohydrate acid metabolism; tartrate degradation; D-glycerate from L-tartrate: step 1/1.</text>
</comment>
<organism evidence="23 24">
    <name type="scientific">Roseivivax halotolerans</name>
    <dbReference type="NCBI Taxonomy" id="93684"/>
    <lineage>
        <taxon>Bacteria</taxon>
        <taxon>Pseudomonadati</taxon>
        <taxon>Pseudomonadota</taxon>
        <taxon>Alphaproteobacteria</taxon>
        <taxon>Rhodobacterales</taxon>
        <taxon>Roseobacteraceae</taxon>
        <taxon>Roseivivax</taxon>
    </lineage>
</organism>
<dbReference type="SMART" id="SM01329">
    <property type="entry name" value="Iso_dh"/>
    <property type="match status" value="1"/>
</dbReference>
<evidence type="ECO:0000256" key="13">
    <source>
        <dbReference type="ARBA" id="ARBA00022723"/>
    </source>
</evidence>
<comment type="pathway">
    <text evidence="8">Carbohydrate acid metabolism; tartrate degradation; 2-hydroxy-3-oxosuccinate from meso-tartrate: step 1/1.</text>
</comment>
<comment type="catalytic activity">
    <reaction evidence="19">
        <text>(2R,3S)-tartrate + NAD(+) = 2-hydroxy-3-oxosuccinate + NADH + H(+)</text>
        <dbReference type="Rhea" id="RHEA:16457"/>
        <dbReference type="ChEBI" id="CHEBI:15378"/>
        <dbReference type="ChEBI" id="CHEBI:30928"/>
        <dbReference type="ChEBI" id="CHEBI:57540"/>
        <dbReference type="ChEBI" id="CHEBI:57945"/>
        <dbReference type="ChEBI" id="CHEBI:58265"/>
        <dbReference type="EC" id="1.1.1.93"/>
    </reaction>
</comment>
<evidence type="ECO:0000256" key="21">
    <source>
        <dbReference type="ARBA" id="ARBA00049377"/>
    </source>
</evidence>
<dbReference type="NCBIfam" id="TIGR02089">
    <property type="entry name" value="TTC"/>
    <property type="match status" value="1"/>
</dbReference>
<comment type="pathway">
    <text evidence="7">Carbohydrate acid metabolism; tartrate degradation; 2-hydroxy-3-oxosuccinate from L-tartrate: step 1/1.</text>
</comment>
<dbReference type="UniPathway" id="UPA00839">
    <property type="reaction ID" value="UER00800"/>
</dbReference>
<dbReference type="InterPro" id="IPR024084">
    <property type="entry name" value="IsoPropMal-DH-like_dom"/>
</dbReference>
<dbReference type="GO" id="GO:0000287">
    <property type="term" value="F:magnesium ion binding"/>
    <property type="evidence" value="ECO:0007669"/>
    <property type="project" value="InterPro"/>
</dbReference>
<accession>A0A1I6AP18</accession>
<dbReference type="GO" id="GO:0046553">
    <property type="term" value="F:D-malate dehydrogenase (decarboxylating) (NAD+) activity"/>
    <property type="evidence" value="ECO:0007669"/>
    <property type="project" value="UniProtKB-EC"/>
</dbReference>
<evidence type="ECO:0000256" key="15">
    <source>
        <dbReference type="ARBA" id="ARBA00023027"/>
    </source>
</evidence>